<evidence type="ECO:0000313" key="9">
    <source>
        <dbReference type="EMBL" id="CAH4036671.1"/>
    </source>
</evidence>
<feature type="domain" description="Sushi" evidence="7">
    <location>
        <begin position="77"/>
        <end position="130"/>
    </location>
</feature>
<evidence type="ECO:0000256" key="4">
    <source>
        <dbReference type="SAM" id="Phobius"/>
    </source>
</evidence>
<dbReference type="EMBL" id="CALOZG010000075">
    <property type="protein sequence ID" value="CAH4036671.1"/>
    <property type="molecule type" value="Genomic_DNA"/>
</dbReference>
<keyword evidence="4" id="KW-1133">Transmembrane helix</keyword>
<feature type="signal peptide" evidence="5">
    <location>
        <begin position="1"/>
        <end position="20"/>
    </location>
</feature>
<feature type="domain" description="Sushi" evidence="7">
    <location>
        <begin position="23"/>
        <end position="76"/>
    </location>
</feature>
<keyword evidence="10" id="KW-1185">Reference proteome</keyword>
<sequence>MLIHSVFILLILEFLHASSSLTISCVMPRLKHGRVRLKQRARIAKFDCLTKYQLVGNVYTYCRDGEWDVPFPVCVRPGCTVPSIMNGVRMSQFEDAWITYFCMPGFQLVGSQVIYCDGARWNASAPTCVDTVEGPKLSCDFENPDLCGWRQDELHDFDWRRLNGNTPSTFVYTGPSYDHTLGKGKTGYYMYIESTSRLENDTARFISPIYDTSYAKEGCFSFWYHMFGKTCGGLRVYQKPDSVDITTMRQPENRDKYILFEQWGNLGNFWFQSVTNLSDYSESFQIIIEGIRGSSYTSDIAIDDVSILQGENCTNAAMSAVTPSPPLDIPDTCVGRCSVYDPTAESPHMRCGCSIACFSDHNCCPDFFDACIFAPDSTMLDELSANTEEAPQTQKLIQTTPQTTSSSTTTSTTTSTSTKTTTTTTPKPTTKPTTPKLTTRKITTKPPPKTTRILTTKTTKPTTVPTRKTTKVFTTTLSSHGISRTIDNHNTYHELVEKAKKEQRIETKTLHREAAKSGSTWKIVLILGVILCAGGGVWLIYTGRSVRGRIAIARLRGRAHNDQEVRYLSTDVDDD</sequence>
<keyword evidence="1" id="KW-1015">Disulfide bond</keyword>
<feature type="compositionally biased region" description="Low complexity" evidence="3">
    <location>
        <begin position="450"/>
        <end position="464"/>
    </location>
</feature>
<dbReference type="PANTHER" id="PTHR23282:SF101">
    <property type="entry name" value="MAM DOMAIN-CONTAINING PROTEIN"/>
    <property type="match status" value="1"/>
</dbReference>
<dbReference type="Gene3D" id="2.60.120.200">
    <property type="match status" value="1"/>
</dbReference>
<evidence type="ECO:0000259" key="7">
    <source>
        <dbReference type="PROSITE" id="PS50923"/>
    </source>
</evidence>
<dbReference type="SMART" id="SM00137">
    <property type="entry name" value="MAM"/>
    <property type="match status" value="1"/>
</dbReference>
<feature type="domain" description="MAM" evidence="6">
    <location>
        <begin position="137"/>
        <end position="315"/>
    </location>
</feature>
<gene>
    <name evidence="9" type="ORF">PIBRA_LOCUS12440</name>
</gene>
<evidence type="ECO:0000313" key="10">
    <source>
        <dbReference type="Proteomes" id="UP001152562"/>
    </source>
</evidence>
<accession>A0A9P0TV17</accession>
<dbReference type="PROSITE" id="PS50060">
    <property type="entry name" value="MAM_2"/>
    <property type="match status" value="1"/>
</dbReference>
<reference evidence="9" key="1">
    <citation type="submission" date="2022-05" db="EMBL/GenBank/DDBJ databases">
        <authorList>
            <person name="Okamura Y."/>
        </authorList>
    </citation>
    <scope>NUCLEOTIDE SEQUENCE</scope>
</reference>
<dbReference type="PROSITE" id="PS50958">
    <property type="entry name" value="SMB_2"/>
    <property type="match status" value="1"/>
</dbReference>
<dbReference type="CDD" id="cd00033">
    <property type="entry name" value="CCP"/>
    <property type="match status" value="2"/>
</dbReference>
<evidence type="ECO:0000259" key="8">
    <source>
        <dbReference type="PROSITE" id="PS50958"/>
    </source>
</evidence>
<feature type="chain" id="PRO_5040266368" evidence="5">
    <location>
        <begin position="21"/>
        <end position="575"/>
    </location>
</feature>
<dbReference type="PANTHER" id="PTHR23282">
    <property type="entry name" value="APICAL ENDOSOMAL GLYCOPROTEIN PRECURSOR"/>
    <property type="match status" value="1"/>
</dbReference>
<name>A0A9P0TV17_PIEBR</name>
<dbReference type="AlphaFoldDB" id="A0A9P0TV17"/>
<comment type="caution">
    <text evidence="2">Lacks conserved residue(s) required for the propagation of feature annotation.</text>
</comment>
<dbReference type="SUPFAM" id="SSF49899">
    <property type="entry name" value="Concanavalin A-like lectins/glucanases"/>
    <property type="match status" value="1"/>
</dbReference>
<dbReference type="InterPro" id="IPR001212">
    <property type="entry name" value="Somatomedin_B_dom"/>
</dbReference>
<feature type="region of interest" description="Disordered" evidence="3">
    <location>
        <begin position="385"/>
        <end position="464"/>
    </location>
</feature>
<keyword evidence="4" id="KW-0472">Membrane</keyword>
<dbReference type="InterPro" id="IPR013320">
    <property type="entry name" value="ConA-like_dom_sf"/>
</dbReference>
<dbReference type="SMART" id="SM00032">
    <property type="entry name" value="CCP"/>
    <property type="match status" value="2"/>
</dbReference>
<dbReference type="InterPro" id="IPR035976">
    <property type="entry name" value="Sushi/SCR/CCP_sf"/>
</dbReference>
<dbReference type="InterPro" id="IPR000998">
    <property type="entry name" value="MAM_dom"/>
</dbReference>
<dbReference type="InterPro" id="IPR036024">
    <property type="entry name" value="Somatomedin_B-like_dom_sf"/>
</dbReference>
<evidence type="ECO:0000256" key="1">
    <source>
        <dbReference type="ARBA" id="ARBA00023157"/>
    </source>
</evidence>
<dbReference type="Pfam" id="PF00629">
    <property type="entry name" value="MAM"/>
    <property type="match status" value="1"/>
</dbReference>
<keyword evidence="5" id="KW-0732">Signal</keyword>
<evidence type="ECO:0000259" key="6">
    <source>
        <dbReference type="PROSITE" id="PS50060"/>
    </source>
</evidence>
<dbReference type="Gene3D" id="2.10.70.10">
    <property type="entry name" value="Complement Module, domain 1"/>
    <property type="match status" value="2"/>
</dbReference>
<dbReference type="InterPro" id="IPR051560">
    <property type="entry name" value="MAM_domain-containing"/>
</dbReference>
<evidence type="ECO:0000256" key="2">
    <source>
        <dbReference type="PROSITE-ProRule" id="PRU00302"/>
    </source>
</evidence>
<keyword evidence="4" id="KW-0812">Transmembrane</keyword>
<dbReference type="CDD" id="cd06263">
    <property type="entry name" value="MAM"/>
    <property type="match status" value="1"/>
</dbReference>
<feature type="compositionally biased region" description="Low complexity" evidence="3">
    <location>
        <begin position="399"/>
        <end position="437"/>
    </location>
</feature>
<comment type="caution">
    <text evidence="9">The sequence shown here is derived from an EMBL/GenBank/DDBJ whole genome shotgun (WGS) entry which is preliminary data.</text>
</comment>
<dbReference type="GO" id="GO:0016020">
    <property type="term" value="C:membrane"/>
    <property type="evidence" value="ECO:0007669"/>
    <property type="project" value="InterPro"/>
</dbReference>
<dbReference type="PROSITE" id="PS50923">
    <property type="entry name" value="SUSHI"/>
    <property type="match status" value="2"/>
</dbReference>
<dbReference type="Proteomes" id="UP001152562">
    <property type="component" value="Unassembled WGS sequence"/>
</dbReference>
<evidence type="ECO:0000256" key="3">
    <source>
        <dbReference type="SAM" id="MobiDB-lite"/>
    </source>
</evidence>
<feature type="compositionally biased region" description="Polar residues" evidence="3">
    <location>
        <begin position="385"/>
        <end position="398"/>
    </location>
</feature>
<dbReference type="SUPFAM" id="SSF57535">
    <property type="entry name" value="Complement control module/SCR domain"/>
    <property type="match status" value="2"/>
</dbReference>
<keyword evidence="2" id="KW-0768">Sushi</keyword>
<dbReference type="SUPFAM" id="SSF90188">
    <property type="entry name" value="Somatomedin B domain"/>
    <property type="match status" value="1"/>
</dbReference>
<evidence type="ECO:0000256" key="5">
    <source>
        <dbReference type="SAM" id="SignalP"/>
    </source>
</evidence>
<dbReference type="InterPro" id="IPR000436">
    <property type="entry name" value="Sushi_SCR_CCP_dom"/>
</dbReference>
<protein>
    <submittedName>
        <fullName evidence="9">Uncharacterized protein</fullName>
    </submittedName>
</protein>
<dbReference type="Pfam" id="PF00084">
    <property type="entry name" value="Sushi"/>
    <property type="match status" value="2"/>
</dbReference>
<feature type="transmembrane region" description="Helical" evidence="4">
    <location>
        <begin position="521"/>
        <end position="541"/>
    </location>
</feature>
<organism evidence="9 10">
    <name type="scientific">Pieris brassicae</name>
    <name type="common">White butterfly</name>
    <name type="synonym">Large white butterfly</name>
    <dbReference type="NCBI Taxonomy" id="7116"/>
    <lineage>
        <taxon>Eukaryota</taxon>
        <taxon>Metazoa</taxon>
        <taxon>Ecdysozoa</taxon>
        <taxon>Arthropoda</taxon>
        <taxon>Hexapoda</taxon>
        <taxon>Insecta</taxon>
        <taxon>Pterygota</taxon>
        <taxon>Neoptera</taxon>
        <taxon>Endopterygota</taxon>
        <taxon>Lepidoptera</taxon>
        <taxon>Glossata</taxon>
        <taxon>Ditrysia</taxon>
        <taxon>Papilionoidea</taxon>
        <taxon>Pieridae</taxon>
        <taxon>Pierinae</taxon>
        <taxon>Pieris</taxon>
    </lineage>
</organism>
<feature type="domain" description="SMB" evidence="8">
    <location>
        <begin position="329"/>
        <end position="378"/>
    </location>
</feature>
<proteinExistence type="predicted"/>
<dbReference type="PROSITE" id="PS00524">
    <property type="entry name" value="SMB_1"/>
    <property type="match status" value="1"/>
</dbReference>